<evidence type="ECO:0000256" key="6">
    <source>
        <dbReference type="ARBA" id="ARBA00022679"/>
    </source>
</evidence>
<dbReference type="FunFam" id="3.40.640.10:FF:000066">
    <property type="entry name" value="Aspartate aminotransferase"/>
    <property type="match status" value="1"/>
</dbReference>
<dbReference type="EC" id="2.6.1.1" evidence="4"/>
<dbReference type="CDD" id="cd00609">
    <property type="entry name" value="AAT_like"/>
    <property type="match status" value="1"/>
</dbReference>
<evidence type="ECO:0000256" key="1">
    <source>
        <dbReference type="ARBA" id="ARBA00001933"/>
    </source>
</evidence>
<keyword evidence="5" id="KW-0032">Aminotransferase</keyword>
<evidence type="ECO:0000256" key="7">
    <source>
        <dbReference type="ARBA" id="ARBA00022898"/>
    </source>
</evidence>
<comment type="similarity">
    <text evidence="2">Belongs to the class-I pyridoxal-phosphate-dependent aminotransferase family.</text>
</comment>
<comment type="subunit">
    <text evidence="3">Homodimer.</text>
</comment>
<reference evidence="10" key="1">
    <citation type="journal article" date="2021" name="Nat. Commun.">
        <title>Genetic determinants of endophytism in the Arabidopsis root mycobiome.</title>
        <authorList>
            <person name="Mesny F."/>
            <person name="Miyauchi S."/>
            <person name="Thiergart T."/>
            <person name="Pickel B."/>
            <person name="Atanasova L."/>
            <person name="Karlsson M."/>
            <person name="Huettel B."/>
            <person name="Barry K.W."/>
            <person name="Haridas S."/>
            <person name="Chen C."/>
            <person name="Bauer D."/>
            <person name="Andreopoulos W."/>
            <person name="Pangilinan J."/>
            <person name="LaButti K."/>
            <person name="Riley R."/>
            <person name="Lipzen A."/>
            <person name="Clum A."/>
            <person name="Drula E."/>
            <person name="Henrissat B."/>
            <person name="Kohler A."/>
            <person name="Grigoriev I.V."/>
            <person name="Martin F.M."/>
            <person name="Hacquard S."/>
        </authorList>
    </citation>
    <scope>NUCLEOTIDE SEQUENCE</scope>
    <source>
        <strain evidence="10">MPI-SDFR-AT-0117</strain>
    </source>
</reference>
<evidence type="ECO:0000256" key="5">
    <source>
        <dbReference type="ARBA" id="ARBA00022576"/>
    </source>
</evidence>
<dbReference type="AlphaFoldDB" id="A0A9P8V009"/>
<comment type="cofactor">
    <cofactor evidence="1">
        <name>pyridoxal 5'-phosphate</name>
        <dbReference type="ChEBI" id="CHEBI:597326"/>
    </cofactor>
</comment>
<evidence type="ECO:0000256" key="2">
    <source>
        <dbReference type="ARBA" id="ARBA00007441"/>
    </source>
</evidence>
<gene>
    <name evidence="10" type="ORF">F5X68DRAFT_252930</name>
</gene>
<dbReference type="InterPro" id="IPR015424">
    <property type="entry name" value="PyrdxlP-dep_Trfase"/>
</dbReference>
<dbReference type="OrthoDB" id="6752799at2759"/>
<organism evidence="10 11">
    <name type="scientific">Plectosphaerella plurivora</name>
    <dbReference type="NCBI Taxonomy" id="936078"/>
    <lineage>
        <taxon>Eukaryota</taxon>
        <taxon>Fungi</taxon>
        <taxon>Dikarya</taxon>
        <taxon>Ascomycota</taxon>
        <taxon>Pezizomycotina</taxon>
        <taxon>Sordariomycetes</taxon>
        <taxon>Hypocreomycetidae</taxon>
        <taxon>Glomerellales</taxon>
        <taxon>Plectosphaerellaceae</taxon>
        <taxon>Plectosphaerella</taxon>
    </lineage>
</organism>
<dbReference type="GO" id="GO:0005829">
    <property type="term" value="C:cytosol"/>
    <property type="evidence" value="ECO:0007669"/>
    <property type="project" value="TreeGrafter"/>
</dbReference>
<dbReference type="InterPro" id="IPR004839">
    <property type="entry name" value="Aminotransferase_I/II_large"/>
</dbReference>
<feature type="domain" description="Aminotransferase class I/classII large" evidence="9">
    <location>
        <begin position="34"/>
        <end position="406"/>
    </location>
</feature>
<evidence type="ECO:0000256" key="8">
    <source>
        <dbReference type="ARBA" id="ARBA00030923"/>
    </source>
</evidence>
<dbReference type="InterPro" id="IPR015421">
    <property type="entry name" value="PyrdxlP-dep_Trfase_major"/>
</dbReference>
<comment type="caution">
    <text evidence="10">The sequence shown here is derived from an EMBL/GenBank/DDBJ whole genome shotgun (WGS) entry which is preliminary data.</text>
</comment>
<dbReference type="SUPFAM" id="SSF53383">
    <property type="entry name" value="PLP-dependent transferases"/>
    <property type="match status" value="1"/>
</dbReference>
<evidence type="ECO:0000256" key="4">
    <source>
        <dbReference type="ARBA" id="ARBA00012753"/>
    </source>
</evidence>
<proteinExistence type="inferred from homology"/>
<dbReference type="PANTHER" id="PTHR11879">
    <property type="entry name" value="ASPARTATE AMINOTRANSFERASE"/>
    <property type="match status" value="1"/>
</dbReference>
<dbReference type="Gene3D" id="3.40.640.10">
    <property type="entry name" value="Type I PLP-dependent aspartate aminotransferase-like (Major domain)"/>
    <property type="match status" value="1"/>
</dbReference>
<dbReference type="GO" id="GO:0006532">
    <property type="term" value="P:aspartate biosynthetic process"/>
    <property type="evidence" value="ECO:0007669"/>
    <property type="project" value="TreeGrafter"/>
</dbReference>
<dbReference type="PANTHER" id="PTHR11879:SF55">
    <property type="entry name" value="GLUTAMATE OXALOACETATE TRANSAMINASE 1, ISOFORM B"/>
    <property type="match status" value="1"/>
</dbReference>
<dbReference type="GO" id="GO:0030170">
    <property type="term" value="F:pyridoxal phosphate binding"/>
    <property type="evidence" value="ECO:0007669"/>
    <property type="project" value="InterPro"/>
</dbReference>
<dbReference type="PRINTS" id="PR00799">
    <property type="entry name" value="TRANSAMINASE"/>
</dbReference>
<dbReference type="InterPro" id="IPR015422">
    <property type="entry name" value="PyrdxlP-dep_Trfase_small"/>
</dbReference>
<evidence type="ECO:0000256" key="3">
    <source>
        <dbReference type="ARBA" id="ARBA00011738"/>
    </source>
</evidence>
<protein>
    <recommendedName>
        <fullName evidence="4">aspartate transaminase</fullName>
        <ecNumber evidence="4">2.6.1.1</ecNumber>
    </recommendedName>
    <alternativeName>
        <fullName evidence="8">Transaminase A</fullName>
    </alternativeName>
</protein>
<dbReference type="Gene3D" id="3.90.1150.10">
    <property type="entry name" value="Aspartate Aminotransferase, domain 1"/>
    <property type="match status" value="1"/>
</dbReference>
<evidence type="ECO:0000313" key="10">
    <source>
        <dbReference type="EMBL" id="KAH6661552.1"/>
    </source>
</evidence>
<dbReference type="InterPro" id="IPR000796">
    <property type="entry name" value="Asp_trans"/>
</dbReference>
<dbReference type="Proteomes" id="UP000770015">
    <property type="component" value="Unassembled WGS sequence"/>
</dbReference>
<dbReference type="EMBL" id="JAGSXJ010000051">
    <property type="protein sequence ID" value="KAH6661552.1"/>
    <property type="molecule type" value="Genomic_DNA"/>
</dbReference>
<dbReference type="GO" id="GO:0004069">
    <property type="term" value="F:L-aspartate:2-oxoglutarate aminotransferase activity"/>
    <property type="evidence" value="ECO:0007669"/>
    <property type="project" value="UniProtKB-EC"/>
</dbReference>
<accession>A0A9P8V009</accession>
<keyword evidence="11" id="KW-1185">Reference proteome</keyword>
<dbReference type="Pfam" id="PF00155">
    <property type="entry name" value="Aminotran_1_2"/>
    <property type="match status" value="1"/>
</dbReference>
<keyword evidence="7" id="KW-0663">Pyridoxal phosphate</keyword>
<dbReference type="NCBIfam" id="NF006719">
    <property type="entry name" value="PRK09257.1"/>
    <property type="match status" value="1"/>
</dbReference>
<sequence>MTSNTIFPDNVVPKALADLHYGLRAEFQEDKHPDKINLVIGAYKDEAGQPWVLPVVKKAAQLYHEDPQQNHEYLPLAGDPRFCSAAARVLFGDVTLLDLNQLCSSQTISGTGAVHLGAIFLARFLREFNPTVYLSDPTWDNHAAIFRHAGLSIEWYPYYETTTRSLDIEGMIQKLESATRGSVVVLQACAHNPTGLDPTPEQWKRLASVVQKSGLFPFFDCAYQGFATGGLARDSFPIRYFAEQGIEMFVAQSFSKNLGLYGQRTGCLHFVAVPGPDAGTITARVASQLAALQRVEISTPAAYGAKIASLVLNDKKLFSEWSEDLETMSGRIASMRALLRKGLEDRQIPGDWSHITAQIGMFAYTGLSAEQVDMLRSRWHVYMLPSGRMSVSGLNESNIDYVASAIDAVVRNRTETS</sequence>
<dbReference type="FunFam" id="3.90.1150.10:FF:000001">
    <property type="entry name" value="Aspartate aminotransferase"/>
    <property type="match status" value="1"/>
</dbReference>
<evidence type="ECO:0000259" key="9">
    <source>
        <dbReference type="Pfam" id="PF00155"/>
    </source>
</evidence>
<evidence type="ECO:0000313" key="11">
    <source>
        <dbReference type="Proteomes" id="UP000770015"/>
    </source>
</evidence>
<name>A0A9P8V009_9PEZI</name>
<keyword evidence="6 10" id="KW-0808">Transferase</keyword>